<dbReference type="OrthoDB" id="410307at2759"/>
<dbReference type="InterPro" id="IPR045234">
    <property type="entry name" value="Unkempt-like"/>
</dbReference>
<dbReference type="GO" id="GO:0003677">
    <property type="term" value="F:DNA binding"/>
    <property type="evidence" value="ECO:0007669"/>
    <property type="project" value="UniProtKB-KW"/>
</dbReference>
<dbReference type="PROSITE" id="PS50103">
    <property type="entry name" value="ZF_C3H1"/>
    <property type="match status" value="1"/>
</dbReference>
<dbReference type="EMBL" id="CM018037">
    <property type="protein sequence ID" value="KAA8539756.1"/>
    <property type="molecule type" value="Genomic_DNA"/>
</dbReference>
<dbReference type="SUPFAM" id="SSF90229">
    <property type="entry name" value="CCCH zinc finger"/>
    <property type="match status" value="1"/>
</dbReference>
<keyword evidence="3 5" id="KW-0862">Zinc</keyword>
<keyword evidence="1 5" id="KW-0479">Metal-binding</keyword>
<proteinExistence type="predicted"/>
<evidence type="ECO:0000256" key="5">
    <source>
        <dbReference type="PROSITE-ProRule" id="PRU00723"/>
    </source>
</evidence>
<dbReference type="Pfam" id="PF25512">
    <property type="entry name" value="zf-CCCH_AtC3H23"/>
    <property type="match status" value="1"/>
</dbReference>
<dbReference type="GO" id="GO:0008270">
    <property type="term" value="F:zinc ion binding"/>
    <property type="evidence" value="ECO:0007669"/>
    <property type="project" value="UniProtKB-KW"/>
</dbReference>
<protein>
    <recommendedName>
        <fullName evidence="6">C3H1-type domain-containing protein</fullName>
    </recommendedName>
</protein>
<dbReference type="InterPro" id="IPR000571">
    <property type="entry name" value="Znf_CCCH"/>
</dbReference>
<dbReference type="Pfam" id="PF00642">
    <property type="entry name" value="zf-CCCH"/>
    <property type="match status" value="1"/>
</dbReference>
<organism evidence="7 8">
    <name type="scientific">Nyssa sinensis</name>
    <dbReference type="NCBI Taxonomy" id="561372"/>
    <lineage>
        <taxon>Eukaryota</taxon>
        <taxon>Viridiplantae</taxon>
        <taxon>Streptophyta</taxon>
        <taxon>Embryophyta</taxon>
        <taxon>Tracheophyta</taxon>
        <taxon>Spermatophyta</taxon>
        <taxon>Magnoliopsida</taxon>
        <taxon>eudicotyledons</taxon>
        <taxon>Gunneridae</taxon>
        <taxon>Pentapetalae</taxon>
        <taxon>asterids</taxon>
        <taxon>Cornales</taxon>
        <taxon>Nyssaceae</taxon>
        <taxon>Nyssa</taxon>
    </lineage>
</organism>
<accession>A0A5J5BBG0</accession>
<evidence type="ECO:0000256" key="1">
    <source>
        <dbReference type="ARBA" id="ARBA00022723"/>
    </source>
</evidence>
<dbReference type="SMART" id="SM00356">
    <property type="entry name" value="ZnF_C3H1"/>
    <property type="match status" value="2"/>
</dbReference>
<dbReference type="AlphaFoldDB" id="A0A5J5BBG0"/>
<evidence type="ECO:0000259" key="6">
    <source>
        <dbReference type="PROSITE" id="PS50103"/>
    </source>
</evidence>
<sequence>MKGQDLFDDSTYESDEFRMYGFKIKSCSIKRSHDWTLCPFAHSGERARRRDPRKFNYAAIACPEFRNGDCKKGENCQFAHGVFEYWLHPGKYRTRECNAGRFCERKVCFFAHSPEQLRAETKYKWHCACNSGNKGGSNGGGAATPALKPVPVRINASAFEAKAEFLRSLNMKKADDQKPRNFGCCVSDFDFPDIKWISELVE</sequence>
<dbReference type="PANTHER" id="PTHR14493:SF109">
    <property type="entry name" value="ZINC FINGER CCCH DOMAIN-CONTAINING PROTEIN 54"/>
    <property type="match status" value="1"/>
</dbReference>
<dbReference type="Gene3D" id="3.30.1370.210">
    <property type="match status" value="1"/>
</dbReference>
<keyword evidence="2 5" id="KW-0863">Zinc-finger</keyword>
<evidence type="ECO:0000256" key="2">
    <source>
        <dbReference type="ARBA" id="ARBA00022771"/>
    </source>
</evidence>
<feature type="domain" description="C3H1-type" evidence="6">
    <location>
        <begin position="56"/>
        <end position="83"/>
    </location>
</feature>
<gene>
    <name evidence="7" type="ORF">F0562_026448</name>
</gene>
<keyword evidence="8" id="KW-1185">Reference proteome</keyword>
<feature type="zinc finger region" description="C3H1-type" evidence="5">
    <location>
        <begin position="56"/>
        <end position="83"/>
    </location>
</feature>
<evidence type="ECO:0000256" key="4">
    <source>
        <dbReference type="ARBA" id="ARBA00023125"/>
    </source>
</evidence>
<dbReference type="InterPro" id="IPR057444">
    <property type="entry name" value="Znf-CCCH_AtC3H23-like"/>
</dbReference>
<reference evidence="7 8" key="1">
    <citation type="submission" date="2019-09" db="EMBL/GenBank/DDBJ databases">
        <title>A chromosome-level genome assembly of the Chinese tupelo Nyssa sinensis.</title>
        <authorList>
            <person name="Yang X."/>
            <person name="Kang M."/>
            <person name="Yang Y."/>
            <person name="Xiong H."/>
            <person name="Wang M."/>
            <person name="Zhang Z."/>
            <person name="Wang Z."/>
            <person name="Wu H."/>
            <person name="Ma T."/>
            <person name="Liu J."/>
            <person name="Xi Z."/>
        </authorList>
    </citation>
    <scope>NUCLEOTIDE SEQUENCE [LARGE SCALE GENOMIC DNA]</scope>
    <source>
        <strain evidence="7">J267</strain>
        <tissue evidence="7">Leaf</tissue>
    </source>
</reference>
<evidence type="ECO:0000256" key="3">
    <source>
        <dbReference type="ARBA" id="ARBA00022833"/>
    </source>
</evidence>
<dbReference type="PANTHER" id="PTHR14493">
    <property type="entry name" value="UNKEMPT FAMILY MEMBER"/>
    <property type="match status" value="1"/>
</dbReference>
<dbReference type="InterPro" id="IPR036855">
    <property type="entry name" value="Znf_CCCH_sf"/>
</dbReference>
<evidence type="ECO:0000313" key="8">
    <source>
        <dbReference type="Proteomes" id="UP000325577"/>
    </source>
</evidence>
<name>A0A5J5BBG0_9ASTE</name>
<keyword evidence="4" id="KW-0238">DNA-binding</keyword>
<dbReference type="Proteomes" id="UP000325577">
    <property type="component" value="Linkage Group LG14"/>
</dbReference>
<evidence type="ECO:0000313" key="7">
    <source>
        <dbReference type="EMBL" id="KAA8539756.1"/>
    </source>
</evidence>